<feature type="region of interest" description="Disordered" evidence="1">
    <location>
        <begin position="29"/>
        <end position="48"/>
    </location>
</feature>
<evidence type="ECO:0000313" key="3">
    <source>
        <dbReference type="Proteomes" id="UP001444661"/>
    </source>
</evidence>
<evidence type="ECO:0000256" key="1">
    <source>
        <dbReference type="SAM" id="MobiDB-lite"/>
    </source>
</evidence>
<feature type="compositionally biased region" description="Basic and acidic residues" evidence="1">
    <location>
        <begin position="416"/>
        <end position="425"/>
    </location>
</feature>
<feature type="compositionally biased region" description="Acidic residues" evidence="1">
    <location>
        <begin position="163"/>
        <end position="175"/>
    </location>
</feature>
<reference evidence="2 3" key="1">
    <citation type="submission" date="2023-01" db="EMBL/GenBank/DDBJ databases">
        <title>Analysis of 21 Apiospora genomes using comparative genomics revels a genus with tremendous synthesis potential of carbohydrate active enzymes and secondary metabolites.</title>
        <authorList>
            <person name="Sorensen T."/>
        </authorList>
    </citation>
    <scope>NUCLEOTIDE SEQUENCE [LARGE SCALE GENOMIC DNA]</scope>
    <source>
        <strain evidence="2 3">CBS 33761</strain>
    </source>
</reference>
<dbReference type="EMBL" id="JAQQWK010000004">
    <property type="protein sequence ID" value="KAK8043429.1"/>
    <property type="molecule type" value="Genomic_DNA"/>
</dbReference>
<feature type="region of interest" description="Disordered" evidence="1">
    <location>
        <begin position="155"/>
        <end position="181"/>
    </location>
</feature>
<keyword evidence="3" id="KW-1185">Reference proteome</keyword>
<proteinExistence type="predicted"/>
<sequence length="425" mass="48618">MSSMTNTILVNGLSSADTSATDSAQLLDAKDDSGNFMPPSRSPSPGNGIPFNAFFLRSAEKLEWDTRRNELTREYNASRPAQQWEDETSEELDHMEQWFQERGVPITVVKSISNFKTHWPRAKERVRESWIRQGIWEDDWGKAMDPWSFEMPSESAWKHEVEPGSDSETEGEEEAPSTTIFDAFVPSWKTRQEMQRRAERQATRQREREASRPFHRFIYQMGEERFRLQGRPFRDDSEVLDLFDINTQAYETVKARWIERGIWDRRWGKMPGMKWKHQQDLEGFLIEELGPRPSTETGRAKCSVGEAVSSCTGSPQVTEPYHNPEPSVVGAEDERPLVNAGRTRMHDRDANQSSPATNLWPTPSELAQGAPSTIARARQSAGAQIMRRRLGRRTAGKGRRLARPAGVSKLQPKSTLKSEYEESRS</sequence>
<feature type="region of interest" description="Disordered" evidence="1">
    <location>
        <begin position="343"/>
        <end position="425"/>
    </location>
</feature>
<gene>
    <name evidence="2" type="ORF">PG993_005859</name>
</gene>
<accession>A0ABR1TCC3</accession>
<name>A0ABR1TCC3_9PEZI</name>
<evidence type="ECO:0000313" key="2">
    <source>
        <dbReference type="EMBL" id="KAK8043429.1"/>
    </source>
</evidence>
<feature type="compositionally biased region" description="Basic residues" evidence="1">
    <location>
        <begin position="386"/>
        <end position="402"/>
    </location>
</feature>
<comment type="caution">
    <text evidence="2">The sequence shown here is derived from an EMBL/GenBank/DDBJ whole genome shotgun (WGS) entry which is preliminary data.</text>
</comment>
<feature type="compositionally biased region" description="Polar residues" evidence="1">
    <location>
        <begin position="351"/>
        <end position="361"/>
    </location>
</feature>
<dbReference type="Proteomes" id="UP001444661">
    <property type="component" value="Unassembled WGS sequence"/>
</dbReference>
<organism evidence="2 3">
    <name type="scientific">Apiospora rasikravindrae</name>
    <dbReference type="NCBI Taxonomy" id="990691"/>
    <lineage>
        <taxon>Eukaryota</taxon>
        <taxon>Fungi</taxon>
        <taxon>Dikarya</taxon>
        <taxon>Ascomycota</taxon>
        <taxon>Pezizomycotina</taxon>
        <taxon>Sordariomycetes</taxon>
        <taxon>Xylariomycetidae</taxon>
        <taxon>Amphisphaeriales</taxon>
        <taxon>Apiosporaceae</taxon>
        <taxon>Apiospora</taxon>
    </lineage>
</organism>
<protein>
    <submittedName>
        <fullName evidence="2">Uncharacterized protein</fullName>
    </submittedName>
</protein>